<dbReference type="InterPro" id="IPR038728">
    <property type="entry name" value="YkvI-like"/>
</dbReference>
<feature type="transmembrane region" description="Helical" evidence="1">
    <location>
        <begin position="86"/>
        <end position="110"/>
    </location>
</feature>
<dbReference type="HOGENOM" id="CLU_043930_0_0_9"/>
<dbReference type="EMBL" id="CP007739">
    <property type="protein sequence ID" value="AIE59453.1"/>
    <property type="molecule type" value="Genomic_DNA"/>
</dbReference>
<dbReference type="KEGG" id="bmet:BMMGA3_05115"/>
<keyword evidence="1" id="KW-1133">Transmembrane helix</keyword>
<feature type="transmembrane region" description="Helical" evidence="1">
    <location>
        <begin position="295"/>
        <end position="316"/>
    </location>
</feature>
<dbReference type="RefSeq" id="WP_038502082.1">
    <property type="nucleotide sequence ID" value="NZ_CP007739.1"/>
</dbReference>
<name>A0A068LR63_BACMM</name>
<proteinExistence type="predicted"/>
<dbReference type="PANTHER" id="PTHR37814:SF1">
    <property type="entry name" value="MEMBRANE PROTEIN"/>
    <property type="match status" value="1"/>
</dbReference>
<gene>
    <name evidence="2" type="ORF">BMMGA3_05115</name>
</gene>
<feature type="transmembrane region" description="Helical" evidence="1">
    <location>
        <begin position="116"/>
        <end position="135"/>
    </location>
</feature>
<dbReference type="Gene3D" id="1.20.1740.10">
    <property type="entry name" value="Amino acid/polyamine transporter I"/>
    <property type="match status" value="1"/>
</dbReference>
<organism evidence="2 3">
    <name type="scientific">Bacillus methanolicus (strain MGA3 / ATCC 53907)</name>
    <dbReference type="NCBI Taxonomy" id="796606"/>
    <lineage>
        <taxon>Bacteria</taxon>
        <taxon>Bacillati</taxon>
        <taxon>Bacillota</taxon>
        <taxon>Bacilli</taxon>
        <taxon>Bacillales</taxon>
        <taxon>Bacillaceae</taxon>
        <taxon>Bacillus</taxon>
    </lineage>
</organism>
<feature type="transmembrane region" description="Helical" evidence="1">
    <location>
        <begin position="142"/>
        <end position="165"/>
    </location>
</feature>
<keyword evidence="3" id="KW-1185">Reference proteome</keyword>
<dbReference type="PANTHER" id="PTHR37814">
    <property type="entry name" value="CONSERVED MEMBRANE PROTEIN"/>
    <property type="match status" value="1"/>
</dbReference>
<keyword evidence="1" id="KW-0472">Membrane</keyword>
<sequence length="346" mass="38457">MRTNWSQALQIAAVYVGTVVGAGFATGKEIVEFFSRFGFIGMIGILIGGYIFIFLGSKLMRIAAVIGADSYQDFNLYLFGRHFGTLINILMLVMLFGVSAVMLSGAGAVFDEQLGISRISGIIVTIVLSIFVMIVGIKGLFAVNIFVVPMMVTFSFYLMFISVQLPHFQDQLLSIPFAEDGWKSVVAPFSYTAFNLSLAQAVLVPVAKEIKDVRTIKWGGILGGLALTFILLSSHTTLIMLPDFRSYEIPMAVTMKNLASGFYWIYVFIIYGEIFTSIIGNIFGLERQLKKYVKAPSIIIVSGIFVIVFLISFVDYGTLLSYLYPIFGYISLFFIILLWIKPLEEM</sequence>
<feature type="transmembrane region" description="Helical" evidence="1">
    <location>
        <begin position="37"/>
        <end position="55"/>
    </location>
</feature>
<dbReference type="AlphaFoldDB" id="A0A068LR63"/>
<feature type="transmembrane region" description="Helical" evidence="1">
    <location>
        <begin position="218"/>
        <end position="241"/>
    </location>
</feature>
<feature type="transmembrane region" description="Helical" evidence="1">
    <location>
        <begin position="261"/>
        <end position="283"/>
    </location>
</feature>
<dbReference type="Proteomes" id="UP000027602">
    <property type="component" value="Chromosome"/>
</dbReference>
<dbReference type="eggNOG" id="COG3949">
    <property type="taxonomic scope" value="Bacteria"/>
</dbReference>
<feature type="transmembrane region" description="Helical" evidence="1">
    <location>
        <begin position="322"/>
        <end position="340"/>
    </location>
</feature>
<reference evidence="2 3" key="1">
    <citation type="journal article" date="2015" name="BMC Genomics">
        <title>Transcriptome analysis of thermophilic methylotrophic Bacillus methanolicus MGA3 using RNA-sequencing provides detailed insights into its previously uncharted transcriptional landscape.</title>
        <authorList>
            <person name="Irla M."/>
            <person name="Neshat A."/>
            <person name="Brautaset T."/>
            <person name="Ruckert C."/>
            <person name="Kalinowski J."/>
            <person name="Wendisch V.F."/>
        </authorList>
    </citation>
    <scope>NUCLEOTIDE SEQUENCE [LARGE SCALE GENOMIC DNA]</scope>
    <source>
        <strain evidence="3">MGA3 / ATCC 53907</strain>
    </source>
</reference>
<accession>A0A068LR63</accession>
<evidence type="ECO:0000313" key="3">
    <source>
        <dbReference type="Proteomes" id="UP000027602"/>
    </source>
</evidence>
<feature type="transmembrane region" description="Helical" evidence="1">
    <location>
        <begin position="185"/>
        <end position="206"/>
    </location>
</feature>
<keyword evidence="1" id="KW-0812">Transmembrane</keyword>
<evidence type="ECO:0000256" key="1">
    <source>
        <dbReference type="SAM" id="Phobius"/>
    </source>
</evidence>
<dbReference type="STRING" id="796606.BMMGA3_05115"/>
<protein>
    <submittedName>
        <fullName evidence="2">YkvI</fullName>
    </submittedName>
</protein>
<evidence type="ECO:0000313" key="2">
    <source>
        <dbReference type="EMBL" id="AIE59453.1"/>
    </source>
</evidence>